<proteinExistence type="predicted"/>
<keyword evidence="1" id="KW-0472">Membrane</keyword>
<sequence>MFIVGLKPRPTFNAGTVVGAILYRAFNVVFLKLAFNLTFCRVGDGNQGVAKYFNFISRF</sequence>
<gene>
    <name evidence="2" type="ORF">C1E24_10670</name>
</gene>
<keyword evidence="1" id="KW-1133">Transmembrane helix</keyword>
<evidence type="ECO:0000313" key="2">
    <source>
        <dbReference type="EMBL" id="TLX47252.1"/>
    </source>
</evidence>
<organism evidence="2 3">
    <name type="scientific">Pseudoalteromonas phenolica</name>
    <dbReference type="NCBI Taxonomy" id="161398"/>
    <lineage>
        <taxon>Bacteria</taxon>
        <taxon>Pseudomonadati</taxon>
        <taxon>Pseudomonadota</taxon>
        <taxon>Gammaproteobacteria</taxon>
        <taxon>Alteromonadales</taxon>
        <taxon>Pseudoalteromonadaceae</taxon>
        <taxon>Pseudoalteromonas</taxon>
    </lineage>
</organism>
<feature type="transmembrane region" description="Helical" evidence="1">
    <location>
        <begin position="12"/>
        <end position="31"/>
    </location>
</feature>
<evidence type="ECO:0000256" key="1">
    <source>
        <dbReference type="SAM" id="Phobius"/>
    </source>
</evidence>
<evidence type="ECO:0000313" key="3">
    <source>
        <dbReference type="Proteomes" id="UP000309186"/>
    </source>
</evidence>
<dbReference type="EMBL" id="PPSW01000014">
    <property type="protein sequence ID" value="TLX47252.1"/>
    <property type="molecule type" value="Genomic_DNA"/>
</dbReference>
<dbReference type="Proteomes" id="UP000309186">
    <property type="component" value="Unassembled WGS sequence"/>
</dbReference>
<comment type="caution">
    <text evidence="2">The sequence shown here is derived from an EMBL/GenBank/DDBJ whole genome shotgun (WGS) entry which is preliminary data.</text>
</comment>
<keyword evidence="1" id="KW-0812">Transmembrane</keyword>
<protein>
    <submittedName>
        <fullName evidence="2">Uncharacterized protein</fullName>
    </submittedName>
</protein>
<name>A0A5R9Q3Q4_9GAMM</name>
<dbReference type="AlphaFoldDB" id="A0A5R9Q3Q4"/>
<accession>A0A5R9Q3Q4</accession>
<reference evidence="2 3" key="1">
    <citation type="submission" date="2018-01" db="EMBL/GenBank/DDBJ databases">
        <title>Co-occurrence of chitin degradation, pigmentation and bioactivity in marine Pseudoalteromonas.</title>
        <authorList>
            <person name="Paulsen S."/>
            <person name="Gram L."/>
            <person name="Machado H."/>
        </authorList>
    </citation>
    <scope>NUCLEOTIDE SEQUENCE [LARGE SCALE GENOMIC DNA]</scope>
    <source>
        <strain evidence="2 3">S3663</strain>
    </source>
</reference>